<keyword evidence="5 7" id="KW-1133">Transmembrane helix</keyword>
<dbReference type="EMBL" id="LMCB01000043">
    <property type="protein sequence ID" value="KZL16818.1"/>
    <property type="molecule type" value="Genomic_DNA"/>
</dbReference>
<comment type="subcellular location">
    <subcellularLocation>
        <location evidence="1">Cell membrane</location>
        <topology evidence="1">Multi-pass membrane protein</topology>
    </subcellularLocation>
</comment>
<sequence length="136" mass="14486">MAELQNSLFGLVPFLAYFIVAVVMLVIFVTIYKFVTPHKEMALIKENNSAASLSLTGTVIGFSIPIASAAANSVGLIDFVVWGLVAGILQIITFLVFRAFYPQVSSRIEKGESAIGIHLGGVSISVGLLNAACMTY</sequence>
<keyword evidence="3" id="KW-1003">Cell membrane</keyword>
<keyword evidence="4 7" id="KW-0812">Transmembrane</keyword>
<feature type="transmembrane region" description="Helical" evidence="7">
    <location>
        <begin position="113"/>
        <end position="132"/>
    </location>
</feature>
<feature type="transmembrane region" description="Helical" evidence="7">
    <location>
        <begin position="14"/>
        <end position="35"/>
    </location>
</feature>
<evidence type="ECO:0008006" key="10">
    <source>
        <dbReference type="Google" id="ProtNLM"/>
    </source>
</evidence>
<keyword evidence="9" id="KW-1185">Reference proteome</keyword>
<dbReference type="Proteomes" id="UP000076577">
    <property type="component" value="Unassembled WGS sequence"/>
</dbReference>
<evidence type="ECO:0000313" key="8">
    <source>
        <dbReference type="EMBL" id="KZL16818.1"/>
    </source>
</evidence>
<dbReference type="Pfam" id="PF03994">
    <property type="entry name" value="DUF350"/>
    <property type="match status" value="1"/>
</dbReference>
<dbReference type="AlphaFoldDB" id="A0A161VBS6"/>
<organism evidence="8 9">
    <name type="scientific">Pseudovibrio axinellae</name>
    <dbReference type="NCBI Taxonomy" id="989403"/>
    <lineage>
        <taxon>Bacteria</taxon>
        <taxon>Pseudomonadati</taxon>
        <taxon>Pseudomonadota</taxon>
        <taxon>Alphaproteobacteria</taxon>
        <taxon>Hyphomicrobiales</taxon>
        <taxon>Stappiaceae</taxon>
        <taxon>Pseudovibrio</taxon>
    </lineage>
</organism>
<evidence type="ECO:0000256" key="3">
    <source>
        <dbReference type="ARBA" id="ARBA00022475"/>
    </source>
</evidence>
<protein>
    <recommendedName>
        <fullName evidence="10">Inner membrane protein YjfL</fullName>
    </recommendedName>
</protein>
<dbReference type="STRING" id="989403.SAMN05421798_11627"/>
<feature type="transmembrane region" description="Helical" evidence="7">
    <location>
        <begin position="47"/>
        <end position="67"/>
    </location>
</feature>
<evidence type="ECO:0000256" key="2">
    <source>
        <dbReference type="ARBA" id="ARBA00005779"/>
    </source>
</evidence>
<accession>A0A161VBS6</accession>
<dbReference type="GO" id="GO:0005886">
    <property type="term" value="C:plasma membrane"/>
    <property type="evidence" value="ECO:0007669"/>
    <property type="project" value="UniProtKB-SubCell"/>
</dbReference>
<gene>
    <name evidence="8" type="ORF">PsAD2_03290</name>
</gene>
<feature type="transmembrane region" description="Helical" evidence="7">
    <location>
        <begin position="79"/>
        <end position="101"/>
    </location>
</feature>
<evidence type="ECO:0000256" key="5">
    <source>
        <dbReference type="ARBA" id="ARBA00022989"/>
    </source>
</evidence>
<dbReference type="PANTHER" id="PTHR40043">
    <property type="entry name" value="UPF0719 INNER MEMBRANE PROTEIN YJFL"/>
    <property type="match status" value="1"/>
</dbReference>
<reference evidence="8 9" key="1">
    <citation type="journal article" date="2016" name="Front. Microbiol.">
        <title>Comparative Genomic Analysis Reveals a Diverse Repertoire of Genes Involved in Prokaryote-Eukaryote Interactions within the Pseudovibrio Genus.</title>
        <authorList>
            <person name="Romano S."/>
            <person name="Fernandez-Guerra A."/>
            <person name="Reen F.J."/>
            <person name="Glockner F.O."/>
            <person name="Crowley S.P."/>
            <person name="O'Sullivan O."/>
            <person name="Cotter P.D."/>
            <person name="Adams C."/>
            <person name="Dobson A.D."/>
            <person name="O'Gara F."/>
        </authorList>
    </citation>
    <scope>NUCLEOTIDE SEQUENCE [LARGE SCALE GENOMIC DNA]</scope>
    <source>
        <strain evidence="8 9">Ad2</strain>
    </source>
</reference>
<comment type="similarity">
    <text evidence="2">Belongs to the UPF0719 family.</text>
</comment>
<evidence type="ECO:0000313" key="9">
    <source>
        <dbReference type="Proteomes" id="UP000076577"/>
    </source>
</evidence>
<evidence type="ECO:0000256" key="6">
    <source>
        <dbReference type="ARBA" id="ARBA00023136"/>
    </source>
</evidence>
<evidence type="ECO:0000256" key="4">
    <source>
        <dbReference type="ARBA" id="ARBA00022692"/>
    </source>
</evidence>
<dbReference type="PANTHER" id="PTHR40043:SF1">
    <property type="entry name" value="UPF0719 INNER MEMBRANE PROTEIN YJFL"/>
    <property type="match status" value="1"/>
</dbReference>
<keyword evidence="6 7" id="KW-0472">Membrane</keyword>
<proteinExistence type="inferred from homology"/>
<evidence type="ECO:0000256" key="7">
    <source>
        <dbReference type="SAM" id="Phobius"/>
    </source>
</evidence>
<comment type="caution">
    <text evidence="8">The sequence shown here is derived from an EMBL/GenBank/DDBJ whole genome shotgun (WGS) entry which is preliminary data.</text>
</comment>
<dbReference type="RefSeq" id="WP_208979612.1">
    <property type="nucleotide sequence ID" value="NZ_FOFM01000016.1"/>
</dbReference>
<dbReference type="InterPro" id="IPR007140">
    <property type="entry name" value="DUF350"/>
</dbReference>
<name>A0A161VBS6_9HYPH</name>
<dbReference type="PATRIC" id="fig|989403.3.peg.3535"/>
<evidence type="ECO:0000256" key="1">
    <source>
        <dbReference type="ARBA" id="ARBA00004651"/>
    </source>
</evidence>